<keyword evidence="1" id="KW-0723">Serine/threonine-protein kinase</keyword>
<keyword evidence="1" id="KW-0418">Kinase</keyword>
<dbReference type="InterPro" id="IPR036890">
    <property type="entry name" value="HATPase_C_sf"/>
</dbReference>
<sequence>MSEEAALSLAPALAPQLAVPRAAVPRADWQVESREVPADLAALADVRVAVREVLDGWQAHEVADDVVLVASELVANAVQHGCRPGEVVEPPTVHVGVCRGRARILLFVTDPSPSAPLRGRRDPMGVAGRGLDIVTALSTACGWTPGRRDGRGKTVWATFRFRPLRATPST</sequence>
<comment type="caution">
    <text evidence="3">The sequence shown here is derived from an EMBL/GenBank/DDBJ whole genome shotgun (WGS) entry which is preliminary data.</text>
</comment>
<protein>
    <submittedName>
        <fullName evidence="3">ATP-binding protein</fullName>
    </submittedName>
</protein>
<dbReference type="Gene3D" id="3.30.565.10">
    <property type="entry name" value="Histidine kinase-like ATPase, C-terminal domain"/>
    <property type="match status" value="1"/>
</dbReference>
<evidence type="ECO:0000313" key="3">
    <source>
        <dbReference type="EMBL" id="MFI7586783.1"/>
    </source>
</evidence>
<dbReference type="PANTHER" id="PTHR35526">
    <property type="entry name" value="ANTI-SIGMA-F FACTOR RSBW-RELATED"/>
    <property type="match status" value="1"/>
</dbReference>
<dbReference type="InterPro" id="IPR050267">
    <property type="entry name" value="Anti-sigma-factor_SerPK"/>
</dbReference>
<reference evidence="3 4" key="1">
    <citation type="submission" date="2024-10" db="EMBL/GenBank/DDBJ databases">
        <title>The Natural Products Discovery Center: Release of the First 8490 Sequenced Strains for Exploring Actinobacteria Biosynthetic Diversity.</title>
        <authorList>
            <person name="Kalkreuter E."/>
            <person name="Kautsar S.A."/>
            <person name="Yang D."/>
            <person name="Bader C.D."/>
            <person name="Teijaro C.N."/>
            <person name="Fluegel L."/>
            <person name="Davis C.M."/>
            <person name="Simpson J.R."/>
            <person name="Lauterbach L."/>
            <person name="Steele A.D."/>
            <person name="Gui C."/>
            <person name="Meng S."/>
            <person name="Li G."/>
            <person name="Viehrig K."/>
            <person name="Ye F."/>
            <person name="Su P."/>
            <person name="Kiefer A.F."/>
            <person name="Nichols A."/>
            <person name="Cepeda A.J."/>
            <person name="Yan W."/>
            <person name="Fan B."/>
            <person name="Jiang Y."/>
            <person name="Adhikari A."/>
            <person name="Zheng C.-J."/>
            <person name="Schuster L."/>
            <person name="Cowan T.M."/>
            <person name="Smanski M.J."/>
            <person name="Chevrette M.G."/>
            <person name="De Carvalho L.P.S."/>
            <person name="Shen B."/>
        </authorList>
    </citation>
    <scope>NUCLEOTIDE SEQUENCE [LARGE SCALE GENOMIC DNA]</scope>
    <source>
        <strain evidence="3 4">NPDC049639</strain>
    </source>
</reference>
<dbReference type="PANTHER" id="PTHR35526:SF3">
    <property type="entry name" value="ANTI-SIGMA-F FACTOR RSBW"/>
    <property type="match status" value="1"/>
</dbReference>
<gene>
    <name evidence="3" type="ORF">ACIB24_06885</name>
</gene>
<dbReference type="GO" id="GO:0005524">
    <property type="term" value="F:ATP binding"/>
    <property type="evidence" value="ECO:0007669"/>
    <property type="project" value="UniProtKB-KW"/>
</dbReference>
<keyword evidence="3" id="KW-0547">Nucleotide-binding</keyword>
<dbReference type="RefSeq" id="WP_398277187.1">
    <property type="nucleotide sequence ID" value="NZ_JBITLV010000002.1"/>
</dbReference>
<organism evidence="3 4">
    <name type="scientific">Spongisporangium articulatum</name>
    <dbReference type="NCBI Taxonomy" id="3362603"/>
    <lineage>
        <taxon>Bacteria</taxon>
        <taxon>Bacillati</taxon>
        <taxon>Actinomycetota</taxon>
        <taxon>Actinomycetes</taxon>
        <taxon>Kineosporiales</taxon>
        <taxon>Kineosporiaceae</taxon>
        <taxon>Spongisporangium</taxon>
    </lineage>
</organism>
<evidence type="ECO:0000256" key="1">
    <source>
        <dbReference type="ARBA" id="ARBA00022527"/>
    </source>
</evidence>
<dbReference type="EMBL" id="JBITLV010000002">
    <property type="protein sequence ID" value="MFI7586783.1"/>
    <property type="molecule type" value="Genomic_DNA"/>
</dbReference>
<accession>A0ABW8AK84</accession>
<dbReference type="InterPro" id="IPR003594">
    <property type="entry name" value="HATPase_dom"/>
</dbReference>
<keyword evidence="4" id="KW-1185">Reference proteome</keyword>
<evidence type="ECO:0000313" key="4">
    <source>
        <dbReference type="Proteomes" id="UP001612915"/>
    </source>
</evidence>
<proteinExistence type="predicted"/>
<name>A0ABW8AK84_9ACTN</name>
<dbReference type="SUPFAM" id="SSF55874">
    <property type="entry name" value="ATPase domain of HSP90 chaperone/DNA topoisomerase II/histidine kinase"/>
    <property type="match status" value="1"/>
</dbReference>
<dbReference type="Proteomes" id="UP001612915">
    <property type="component" value="Unassembled WGS sequence"/>
</dbReference>
<dbReference type="CDD" id="cd16936">
    <property type="entry name" value="HATPase_RsbW-like"/>
    <property type="match status" value="1"/>
</dbReference>
<keyword evidence="3" id="KW-0067">ATP-binding</keyword>
<feature type="domain" description="Histidine kinase/HSP90-like ATPase" evidence="2">
    <location>
        <begin position="36"/>
        <end position="158"/>
    </location>
</feature>
<dbReference type="Pfam" id="PF13581">
    <property type="entry name" value="HATPase_c_2"/>
    <property type="match status" value="1"/>
</dbReference>
<keyword evidence="1" id="KW-0808">Transferase</keyword>
<evidence type="ECO:0000259" key="2">
    <source>
        <dbReference type="Pfam" id="PF13581"/>
    </source>
</evidence>